<reference evidence="1 2" key="1">
    <citation type="journal article" date="2020" name="Nat. Food">
        <title>A phased Vanilla planifolia genome enables genetic improvement of flavour and production.</title>
        <authorList>
            <person name="Hasing T."/>
            <person name="Tang H."/>
            <person name="Brym M."/>
            <person name="Khazi F."/>
            <person name="Huang T."/>
            <person name="Chambers A.H."/>
        </authorList>
    </citation>
    <scope>NUCLEOTIDE SEQUENCE [LARGE SCALE GENOMIC DNA]</scope>
    <source>
        <tissue evidence="1">Leaf</tissue>
    </source>
</reference>
<comment type="caution">
    <text evidence="1">The sequence shown here is derived from an EMBL/GenBank/DDBJ whole genome shotgun (WGS) entry which is preliminary data.</text>
</comment>
<organism evidence="1 2">
    <name type="scientific">Vanilla planifolia</name>
    <name type="common">Vanilla</name>
    <dbReference type="NCBI Taxonomy" id="51239"/>
    <lineage>
        <taxon>Eukaryota</taxon>
        <taxon>Viridiplantae</taxon>
        <taxon>Streptophyta</taxon>
        <taxon>Embryophyta</taxon>
        <taxon>Tracheophyta</taxon>
        <taxon>Spermatophyta</taxon>
        <taxon>Magnoliopsida</taxon>
        <taxon>Liliopsida</taxon>
        <taxon>Asparagales</taxon>
        <taxon>Orchidaceae</taxon>
        <taxon>Vanilloideae</taxon>
        <taxon>Vanilleae</taxon>
        <taxon>Vanilla</taxon>
    </lineage>
</organism>
<dbReference type="EMBL" id="JADCNM010000011">
    <property type="protein sequence ID" value="KAG0462979.1"/>
    <property type="molecule type" value="Genomic_DNA"/>
</dbReference>
<dbReference type="InterPro" id="IPR029058">
    <property type="entry name" value="AB_hydrolase_fold"/>
</dbReference>
<protein>
    <recommendedName>
        <fullName evidence="3">Transmembrane protein 53</fullName>
    </recommendedName>
</protein>
<evidence type="ECO:0008006" key="3">
    <source>
        <dbReference type="Google" id="ProtNLM"/>
    </source>
</evidence>
<dbReference type="InterPro" id="IPR008547">
    <property type="entry name" value="DUF829_TMEM53"/>
</dbReference>
<evidence type="ECO:0000313" key="1">
    <source>
        <dbReference type="EMBL" id="KAG0462979.1"/>
    </source>
</evidence>
<dbReference type="SUPFAM" id="SSF53474">
    <property type="entry name" value="alpha/beta-Hydrolases"/>
    <property type="match status" value="1"/>
</dbReference>
<dbReference type="Pfam" id="PF05705">
    <property type="entry name" value="DUF829"/>
    <property type="match status" value="1"/>
</dbReference>
<accession>A0A835PZV9</accession>
<dbReference type="PANTHER" id="PTHR12265:SF11">
    <property type="entry name" value="ALPHA_BETA-HYDROLASES SUPERFAMILY PROTEIN"/>
    <property type="match status" value="1"/>
</dbReference>
<evidence type="ECO:0000313" key="2">
    <source>
        <dbReference type="Proteomes" id="UP000639772"/>
    </source>
</evidence>
<dbReference type="Proteomes" id="UP000639772">
    <property type="component" value="Chromosome 11"/>
</dbReference>
<dbReference type="AlphaFoldDB" id="A0A835PZV9"/>
<dbReference type="PANTHER" id="PTHR12265">
    <property type="entry name" value="TRANSMEMBRANE PROTEIN 53"/>
    <property type="match status" value="1"/>
</dbReference>
<name>A0A835PZV9_VANPL</name>
<dbReference type="OrthoDB" id="77878at2759"/>
<gene>
    <name evidence="1" type="ORF">HPP92_021455</name>
</gene>
<sequence>MAASVCLHLPGAFLHRSKTSSLLPLFLRSPTSHRSPRKGSPFYEAVGFGVGSDLLPVPLFADSPPARKALFQAFCFPDPGKGLRLEEVAIGDRDIEFCGRKGEIWTVVILGWLGADKKHLKKYADFYEARGIRPVLFVVPLFEAFGLDFGRRMEERIAMLASELADWCSERESDGTERRLLFHTFSNFGWLVYGSILMNLQSRGDVVVKIKGCIVDSGPAPEINPKIWAAGFCAALMKKNTCANISHELANGDTSCGNNKGGSKVDWKSSLLEIMTKFILERFFALFLFLPIVERKLGAVISVLSKNQPSCPQLYLYSSADRVIPASLVESFIKEQKSLGKAVRSYDFFTSSHVDHFRCFRRRYSAEVDGFLDCCCS</sequence>
<proteinExistence type="predicted"/>